<dbReference type="EMBL" id="JAAIUW010000005">
    <property type="protein sequence ID" value="KAF7831079.1"/>
    <property type="molecule type" value="Genomic_DNA"/>
</dbReference>
<accession>A0A834WSR7</accession>
<reference evidence="4" key="1">
    <citation type="submission" date="2020-09" db="EMBL/GenBank/DDBJ databases">
        <title>Genome-Enabled Discovery of Anthraquinone Biosynthesis in Senna tora.</title>
        <authorList>
            <person name="Kang S.-H."/>
            <person name="Pandey R.P."/>
            <person name="Lee C.-M."/>
            <person name="Sim J.-S."/>
            <person name="Jeong J.-T."/>
            <person name="Choi B.-S."/>
            <person name="Jung M."/>
            <person name="Ginzburg D."/>
            <person name="Zhao K."/>
            <person name="Won S.Y."/>
            <person name="Oh T.-J."/>
            <person name="Yu Y."/>
            <person name="Kim N.-H."/>
            <person name="Lee O.R."/>
            <person name="Lee T.-H."/>
            <person name="Bashyal P."/>
            <person name="Kim T.-S."/>
            <person name="Lee W.-H."/>
            <person name="Kawkins C."/>
            <person name="Kim C.-K."/>
            <person name="Kim J.S."/>
            <person name="Ahn B.O."/>
            <person name="Rhee S.Y."/>
            <person name="Sohng J.K."/>
        </authorList>
    </citation>
    <scope>NUCLEOTIDE SEQUENCE</scope>
    <source>
        <tissue evidence="4">Leaf</tissue>
    </source>
</reference>
<dbReference type="Proteomes" id="UP000634136">
    <property type="component" value="Unassembled WGS sequence"/>
</dbReference>
<keyword evidence="1" id="KW-0863">Zinc-finger</keyword>
<organism evidence="4 5">
    <name type="scientific">Senna tora</name>
    <dbReference type="NCBI Taxonomy" id="362788"/>
    <lineage>
        <taxon>Eukaryota</taxon>
        <taxon>Viridiplantae</taxon>
        <taxon>Streptophyta</taxon>
        <taxon>Embryophyta</taxon>
        <taxon>Tracheophyta</taxon>
        <taxon>Spermatophyta</taxon>
        <taxon>Magnoliopsida</taxon>
        <taxon>eudicotyledons</taxon>
        <taxon>Gunneridae</taxon>
        <taxon>Pentapetalae</taxon>
        <taxon>rosids</taxon>
        <taxon>fabids</taxon>
        <taxon>Fabales</taxon>
        <taxon>Fabaceae</taxon>
        <taxon>Caesalpinioideae</taxon>
        <taxon>Cassia clade</taxon>
        <taxon>Senna</taxon>
    </lineage>
</organism>
<dbReference type="OrthoDB" id="1912561at2759"/>
<evidence type="ECO:0000256" key="1">
    <source>
        <dbReference type="PROSITE-ProRule" id="PRU00047"/>
    </source>
</evidence>
<feature type="domain" description="CCHC-type" evidence="3">
    <location>
        <begin position="428"/>
        <end position="441"/>
    </location>
</feature>
<feature type="region of interest" description="Disordered" evidence="2">
    <location>
        <begin position="362"/>
        <end position="424"/>
    </location>
</feature>
<feature type="region of interest" description="Disordered" evidence="2">
    <location>
        <begin position="667"/>
        <end position="693"/>
    </location>
</feature>
<dbReference type="AlphaFoldDB" id="A0A834WSR7"/>
<dbReference type="GO" id="GO:0003676">
    <property type="term" value="F:nucleic acid binding"/>
    <property type="evidence" value="ECO:0007669"/>
    <property type="project" value="InterPro"/>
</dbReference>
<keyword evidence="1" id="KW-0479">Metal-binding</keyword>
<dbReference type="PANTHER" id="PTHR47481:SF22">
    <property type="entry name" value="RETROTRANSPOSON GAG DOMAIN-CONTAINING PROTEIN"/>
    <property type="match status" value="1"/>
</dbReference>
<evidence type="ECO:0000313" key="5">
    <source>
        <dbReference type="Proteomes" id="UP000634136"/>
    </source>
</evidence>
<sequence>MLENQWRDALNKLIIRRVEHGQARNSTQVRVGCYLLKLLEGHLVIQLVTHNTTKGNPSIFLIPSEVIYNVSWIYCFENSGIIVDAIENTNASIKSKPNTDNGSKELRIPLEGVVQDPSSGSMGSQQKECEGKKKKESEEQKVVVLHLQNAQAISSKLDDKNFLSWKMQAMATIRGHRLQKYILGEKYVPPRFLTEEDMENGVYSDEFLDWEAQDAVLLAWLLNSMGDVMVSRMVGCAYSYQIWARLEELFASRTLARERQLKAELKNTKKGSSSMTEYILKIKKTTDALSAIGSPVSARDHMESILDGLGDGYEGFLTSFSMQKDSYNITELEALLLSQEVRNEKVLKVVENVSANVAQKSFSQNNRNFQQGQNSGFRGGYQGRGYNSNNSNSGYNSNSSRGNFQGRGNQGRSQNRGGRTWQGNKPQCQVCGRMGHIAINCYNRFNQSYTEASLTQFLNQNKPNNGAPVEALLATPETLCDDSWFADSGASNHLTNSSSNLQVKQPYDGEEQVHIANGSGLKISGIGFSKLLTNGSTLKLNQILHVPDVSKNLLSISKFAKDNNVYFEFHSNRCFVKSQVDHKVLLEGRNKQGLYLFDNLTFGHKPSMSASKFSVSSPVSANAASSSILFDSTVCSDSSPFGIWHSRLVPSTLSKCTTKVTKEKPITVGPTDAVRDVGNSTGSRSLSSGPNGGSAVNEVVVARCEVSPTVDLHSGAVSSQSQTRVSSSQPLSNAMQNISEEGGVSQGSSIDAIKSLVSSLNKKFSLKDLGTLNYFLGLQAKSLDDGGLLLTQTKYVKDLLIKAGMDGASSQKTHMVSSVRLSAFVYQSWSLDSQDLWLHAVNKTF</sequence>
<proteinExistence type="predicted"/>
<keyword evidence="5" id="KW-1185">Reference proteome</keyword>
<keyword evidence="1" id="KW-0862">Zinc</keyword>
<gene>
    <name evidence="4" type="ORF">G2W53_013412</name>
</gene>
<feature type="compositionally biased region" description="Polar residues" evidence="2">
    <location>
        <begin position="678"/>
        <end position="689"/>
    </location>
</feature>
<feature type="compositionally biased region" description="Low complexity" evidence="2">
    <location>
        <begin position="717"/>
        <end position="729"/>
    </location>
</feature>
<dbReference type="InterPro" id="IPR054722">
    <property type="entry name" value="PolX-like_BBD"/>
</dbReference>
<comment type="caution">
    <text evidence="4">The sequence shown here is derived from an EMBL/GenBank/DDBJ whole genome shotgun (WGS) entry which is preliminary data.</text>
</comment>
<evidence type="ECO:0000259" key="3">
    <source>
        <dbReference type="PROSITE" id="PS50158"/>
    </source>
</evidence>
<dbReference type="SUPFAM" id="SSF57756">
    <property type="entry name" value="Retrovirus zinc finger-like domains"/>
    <property type="match status" value="1"/>
</dbReference>
<dbReference type="PANTHER" id="PTHR47481">
    <property type="match status" value="1"/>
</dbReference>
<dbReference type="InterPro" id="IPR036875">
    <property type="entry name" value="Znf_CCHC_sf"/>
</dbReference>
<dbReference type="Pfam" id="PF14223">
    <property type="entry name" value="Retrotran_gag_2"/>
    <property type="match status" value="1"/>
</dbReference>
<name>A0A834WSR7_9FABA</name>
<protein>
    <submittedName>
        <fullName evidence="4">Retrovirus-related Pol polyprotein from transposon TNT 1-94</fullName>
    </submittedName>
</protein>
<dbReference type="Pfam" id="PF22936">
    <property type="entry name" value="Pol_BBD"/>
    <property type="match status" value="1"/>
</dbReference>
<dbReference type="PROSITE" id="PS50158">
    <property type="entry name" value="ZF_CCHC"/>
    <property type="match status" value="1"/>
</dbReference>
<feature type="region of interest" description="Disordered" evidence="2">
    <location>
        <begin position="713"/>
        <end position="732"/>
    </location>
</feature>
<feature type="region of interest" description="Disordered" evidence="2">
    <location>
        <begin position="114"/>
        <end position="135"/>
    </location>
</feature>
<feature type="compositionally biased region" description="Low complexity" evidence="2">
    <location>
        <begin position="384"/>
        <end position="419"/>
    </location>
</feature>
<dbReference type="GO" id="GO:0008270">
    <property type="term" value="F:zinc ion binding"/>
    <property type="evidence" value="ECO:0007669"/>
    <property type="project" value="UniProtKB-KW"/>
</dbReference>
<evidence type="ECO:0000313" key="4">
    <source>
        <dbReference type="EMBL" id="KAF7831079.1"/>
    </source>
</evidence>
<dbReference type="InterPro" id="IPR001878">
    <property type="entry name" value="Znf_CCHC"/>
</dbReference>
<evidence type="ECO:0000256" key="2">
    <source>
        <dbReference type="SAM" id="MobiDB-lite"/>
    </source>
</evidence>
<feature type="compositionally biased region" description="Polar residues" evidence="2">
    <location>
        <begin position="362"/>
        <end position="376"/>
    </location>
</feature>